<name>A0A5B8V0E0_9SPHI</name>
<sequence>MEKRYLGLNDLTSYKSAFEFSNEVWNLAIKWDYFAKDTIGKQFVNAADSISANIAEGFGRYHKKDKIKFYYYSLGSVKECTDWCNKAKIRNLISEKIYIKINEVLERLPREIHQLIKFTNEKLKT</sequence>
<dbReference type="Gene3D" id="1.20.1440.60">
    <property type="entry name" value="23S rRNA-intervening sequence"/>
    <property type="match status" value="1"/>
</dbReference>
<dbReference type="PANTHER" id="PTHR38471">
    <property type="entry name" value="FOUR HELIX BUNDLE PROTEIN"/>
    <property type="match status" value="1"/>
</dbReference>
<dbReference type="SUPFAM" id="SSF158446">
    <property type="entry name" value="IVS-encoded protein-like"/>
    <property type="match status" value="1"/>
</dbReference>
<dbReference type="KEGG" id="mgin:FRZ54_19555"/>
<dbReference type="EMBL" id="CP042436">
    <property type="protein sequence ID" value="QEC64668.1"/>
    <property type="molecule type" value="Genomic_DNA"/>
</dbReference>
<proteinExistence type="predicted"/>
<protein>
    <submittedName>
        <fullName evidence="1">Four helix bundle protein</fullName>
    </submittedName>
</protein>
<dbReference type="Pfam" id="PF05635">
    <property type="entry name" value="23S_rRNA_IVP"/>
    <property type="match status" value="1"/>
</dbReference>
<dbReference type="AlphaFoldDB" id="A0A5B8V0E0"/>
<dbReference type="PANTHER" id="PTHR38471:SF2">
    <property type="entry name" value="FOUR HELIX BUNDLE PROTEIN"/>
    <property type="match status" value="1"/>
</dbReference>
<dbReference type="OrthoDB" id="9811959at2"/>
<keyword evidence="2" id="KW-1185">Reference proteome</keyword>
<reference evidence="1 2" key="1">
    <citation type="journal article" date="2017" name="Curr. Microbiol.">
        <title>Mucilaginibacter ginsenosidivorans sp. nov., Isolated from Soil of Ginseng Field.</title>
        <authorList>
            <person name="Kim M.M."/>
            <person name="Siddiqi M.Z."/>
            <person name="Im W.T."/>
        </authorList>
    </citation>
    <scope>NUCLEOTIDE SEQUENCE [LARGE SCALE GENOMIC DNA]</scope>
    <source>
        <strain evidence="1 2">Gsoil 3017</strain>
    </source>
</reference>
<dbReference type="InterPro" id="IPR012657">
    <property type="entry name" value="23S_rRNA-intervening_sequence"/>
</dbReference>
<dbReference type="Proteomes" id="UP000321479">
    <property type="component" value="Chromosome"/>
</dbReference>
<dbReference type="InterPro" id="IPR036583">
    <property type="entry name" value="23S_rRNA_IVS_sf"/>
</dbReference>
<evidence type="ECO:0000313" key="1">
    <source>
        <dbReference type="EMBL" id="QEC64668.1"/>
    </source>
</evidence>
<dbReference type="RefSeq" id="WP_147033502.1">
    <property type="nucleotide sequence ID" value="NZ_CP042436.1"/>
</dbReference>
<dbReference type="NCBIfam" id="TIGR02436">
    <property type="entry name" value="four helix bundle protein"/>
    <property type="match status" value="1"/>
</dbReference>
<evidence type="ECO:0000313" key="2">
    <source>
        <dbReference type="Proteomes" id="UP000321479"/>
    </source>
</evidence>
<gene>
    <name evidence="1" type="ORF">FRZ54_19555</name>
</gene>
<accession>A0A5B8V0E0</accession>
<organism evidence="1 2">
    <name type="scientific">Mucilaginibacter ginsenosidivorans</name>
    <dbReference type="NCBI Taxonomy" id="398053"/>
    <lineage>
        <taxon>Bacteria</taxon>
        <taxon>Pseudomonadati</taxon>
        <taxon>Bacteroidota</taxon>
        <taxon>Sphingobacteriia</taxon>
        <taxon>Sphingobacteriales</taxon>
        <taxon>Sphingobacteriaceae</taxon>
        <taxon>Mucilaginibacter</taxon>
    </lineage>
</organism>